<keyword evidence="2" id="KW-1133">Transmembrane helix</keyword>
<dbReference type="InterPro" id="IPR039708">
    <property type="entry name" value="MT1774/Rv1733c-like"/>
</dbReference>
<proteinExistence type="predicted"/>
<organism evidence="3 4">
    <name type="scientific">Streptomyces spororaveus</name>
    <dbReference type="NCBI Taxonomy" id="284039"/>
    <lineage>
        <taxon>Bacteria</taxon>
        <taxon>Bacillati</taxon>
        <taxon>Actinomycetota</taxon>
        <taxon>Actinomycetes</taxon>
        <taxon>Kitasatosporales</taxon>
        <taxon>Streptomycetaceae</taxon>
        <taxon>Streptomyces</taxon>
    </lineage>
</organism>
<feature type="compositionally biased region" description="Basic and acidic residues" evidence="1">
    <location>
        <begin position="190"/>
        <end position="199"/>
    </location>
</feature>
<name>A0ABQ3TPM1_9ACTN</name>
<dbReference type="EMBL" id="BNED01000005">
    <property type="protein sequence ID" value="GHI82252.1"/>
    <property type="molecule type" value="Genomic_DNA"/>
</dbReference>
<reference evidence="4" key="1">
    <citation type="submission" date="2023-07" db="EMBL/GenBank/DDBJ databases">
        <title>Whole genome shotgun sequence of Streptomyces spororaveus NBRC 15456.</title>
        <authorList>
            <person name="Komaki H."/>
            <person name="Tamura T."/>
        </authorList>
    </citation>
    <scope>NUCLEOTIDE SEQUENCE [LARGE SCALE GENOMIC DNA]</scope>
    <source>
        <strain evidence="4">NBRC 15456</strain>
    </source>
</reference>
<protein>
    <submittedName>
        <fullName evidence="3">Uncharacterized protein</fullName>
    </submittedName>
</protein>
<comment type="caution">
    <text evidence="3">The sequence shown here is derived from an EMBL/GenBank/DDBJ whole genome shotgun (WGS) entry which is preliminary data.</text>
</comment>
<sequence>MYHRRLEVEKKNPLKRGADRTRARLRATFMLACLLAVICGAVVGERAWTDTRRTAAETARHRHSVTAVTVGETTYRAGSGPSTRPVPVAPATWRDTSHRVHTETVPVPAATRNGETVRLWVDDQGNATTAPPGTAHIALNAISLGAGASAGIALAVGAMVYARLRIVDARSGQAWESEWESVEPRWSGRLRPEQGADDD</sequence>
<evidence type="ECO:0000256" key="1">
    <source>
        <dbReference type="SAM" id="MobiDB-lite"/>
    </source>
</evidence>
<keyword evidence="2" id="KW-0812">Transmembrane</keyword>
<keyword evidence="2" id="KW-0472">Membrane</keyword>
<accession>A0ABQ3TPM1</accession>
<evidence type="ECO:0000313" key="3">
    <source>
        <dbReference type="EMBL" id="GHI82252.1"/>
    </source>
</evidence>
<dbReference type="RefSeq" id="WP_202203233.1">
    <property type="nucleotide sequence ID" value="NZ_BAAATO010000017.1"/>
</dbReference>
<dbReference type="Proteomes" id="UP000608522">
    <property type="component" value="Unassembled WGS sequence"/>
</dbReference>
<feature type="transmembrane region" description="Helical" evidence="2">
    <location>
        <begin position="25"/>
        <end position="43"/>
    </location>
</feature>
<dbReference type="PANTHER" id="PTHR42305">
    <property type="entry name" value="MEMBRANE PROTEIN RV1733C-RELATED"/>
    <property type="match status" value="1"/>
</dbReference>
<evidence type="ECO:0000313" key="4">
    <source>
        <dbReference type="Proteomes" id="UP000608522"/>
    </source>
</evidence>
<dbReference type="PANTHER" id="PTHR42305:SF1">
    <property type="entry name" value="MEMBRANE PROTEIN RV1733C-RELATED"/>
    <property type="match status" value="1"/>
</dbReference>
<gene>
    <name evidence="3" type="ORF">Sspor_78130</name>
</gene>
<feature type="region of interest" description="Disordered" evidence="1">
    <location>
        <begin position="178"/>
        <end position="199"/>
    </location>
</feature>
<evidence type="ECO:0000256" key="2">
    <source>
        <dbReference type="SAM" id="Phobius"/>
    </source>
</evidence>
<feature type="transmembrane region" description="Helical" evidence="2">
    <location>
        <begin position="137"/>
        <end position="162"/>
    </location>
</feature>
<keyword evidence="4" id="KW-1185">Reference proteome</keyword>